<comment type="caution">
    <text evidence="2">The sequence shown here is derived from an EMBL/GenBank/DDBJ whole genome shotgun (WGS) entry which is preliminary data.</text>
</comment>
<dbReference type="EMBL" id="PDUG01000011">
    <property type="protein sequence ID" value="PIC13733.1"/>
    <property type="molecule type" value="Genomic_DNA"/>
</dbReference>
<feature type="region of interest" description="Disordered" evidence="1">
    <location>
        <begin position="1"/>
        <end position="30"/>
    </location>
</feature>
<feature type="compositionally biased region" description="Basic and acidic residues" evidence="1">
    <location>
        <begin position="16"/>
        <end position="30"/>
    </location>
</feature>
<keyword evidence="3" id="KW-1185">Reference proteome</keyword>
<protein>
    <submittedName>
        <fullName evidence="2">Uncharacterized protein</fullName>
    </submittedName>
</protein>
<organism evidence="2 3">
    <name type="scientific">Caenorhabditis nigoni</name>
    <dbReference type="NCBI Taxonomy" id="1611254"/>
    <lineage>
        <taxon>Eukaryota</taxon>
        <taxon>Metazoa</taxon>
        <taxon>Ecdysozoa</taxon>
        <taxon>Nematoda</taxon>
        <taxon>Chromadorea</taxon>
        <taxon>Rhabditida</taxon>
        <taxon>Rhabditina</taxon>
        <taxon>Rhabditomorpha</taxon>
        <taxon>Rhabditoidea</taxon>
        <taxon>Rhabditidae</taxon>
        <taxon>Peloderinae</taxon>
        <taxon>Caenorhabditis</taxon>
    </lineage>
</organism>
<gene>
    <name evidence="2" type="ORF">B9Z55_027592</name>
</gene>
<dbReference type="Proteomes" id="UP000230233">
    <property type="component" value="Unassembled WGS sequence"/>
</dbReference>
<name>A0A2G5SFR5_9PELO</name>
<evidence type="ECO:0000313" key="2">
    <source>
        <dbReference type="EMBL" id="PIC13733.1"/>
    </source>
</evidence>
<evidence type="ECO:0000256" key="1">
    <source>
        <dbReference type="SAM" id="MobiDB-lite"/>
    </source>
</evidence>
<proteinExistence type="predicted"/>
<reference evidence="3" key="1">
    <citation type="submission" date="2017-10" db="EMBL/GenBank/DDBJ databases">
        <title>Rapid genome shrinkage in a self-fertile nematode reveals novel sperm competition proteins.</title>
        <authorList>
            <person name="Yin D."/>
            <person name="Schwarz E.M."/>
            <person name="Thomas C.G."/>
            <person name="Felde R.L."/>
            <person name="Korf I.F."/>
            <person name="Cutter A.D."/>
            <person name="Schartner C.M."/>
            <person name="Ralston E.J."/>
            <person name="Meyer B.J."/>
            <person name="Haag E.S."/>
        </authorList>
    </citation>
    <scope>NUCLEOTIDE SEQUENCE [LARGE SCALE GENOMIC DNA]</scope>
    <source>
        <strain evidence="3">JU1422</strain>
    </source>
</reference>
<accession>A0A2G5SFR5</accession>
<evidence type="ECO:0000313" key="3">
    <source>
        <dbReference type="Proteomes" id="UP000230233"/>
    </source>
</evidence>
<dbReference type="AlphaFoldDB" id="A0A2G5SFR5"/>
<sequence>MRSDKYEETDDEEDIKSERKIGNVRDEPDFEYSRIQEPGIEEMEVDVTKEASEVVEHQLGLFRSGGRTEVAN</sequence>